<dbReference type="EMBL" id="JAHHGZ010000021">
    <property type="protein sequence ID" value="MBW4669509.1"/>
    <property type="molecule type" value="Genomic_DNA"/>
</dbReference>
<sequence length="404" mass="43957">MNAKQSASRWMRFKETLVITLLGWIPTIAFGVKLRNILYRSIFARLGSSVYIQHGAEFLGTSCIEIGNGVHIFNDVRIDAQGHQNNKICIKERVALERGVEIGSLENTHILIDESTYISPYVCIAGPGDVTIGKHCMIASHSGIYANNHNFADLTQPIRNQGVTRKGIVIEDDCWLGHGVTILDGVTIGQGSVIGAGAVVTKNIPPFSVAVGVPAKVTHSRKEYITKENSAAALAKVEKTAESNQQIEILNGLSLDPVLKNLLNPLLDCIRQIINVDTITLLLPTQSEQQLAVCLTIGLEEEIAENIRIPFGQGFAGQIAASGEQMIVDDLSKLEVVSPILRNRGIRSMLGVPLHIKNRALGVFHIGTFRSSEFTKENAQQLQFIADQIGLAIEPLLSFGNLNA</sequence>
<keyword evidence="1" id="KW-0808">Transferase</keyword>
<evidence type="ECO:0000256" key="2">
    <source>
        <dbReference type="ARBA" id="ARBA00022737"/>
    </source>
</evidence>
<keyword evidence="2" id="KW-0677">Repeat</keyword>
<dbReference type="GO" id="GO:0031470">
    <property type="term" value="C:carboxysome"/>
    <property type="evidence" value="ECO:0007669"/>
    <property type="project" value="UniProtKB-ARBA"/>
</dbReference>
<dbReference type="SUPFAM" id="SSF51161">
    <property type="entry name" value="Trimeric LpxA-like enzymes"/>
    <property type="match status" value="2"/>
</dbReference>
<dbReference type="InterPro" id="IPR003018">
    <property type="entry name" value="GAF"/>
</dbReference>
<evidence type="ECO:0000256" key="1">
    <source>
        <dbReference type="ARBA" id="ARBA00022679"/>
    </source>
</evidence>
<dbReference type="CDD" id="cd04647">
    <property type="entry name" value="LbH_MAT_like"/>
    <property type="match status" value="1"/>
</dbReference>
<dbReference type="PROSITE" id="PS00101">
    <property type="entry name" value="HEXAPEP_TRANSFERASES"/>
    <property type="match status" value="1"/>
</dbReference>
<dbReference type="Pfam" id="PF00132">
    <property type="entry name" value="Hexapep"/>
    <property type="match status" value="1"/>
</dbReference>
<dbReference type="InterPro" id="IPR011004">
    <property type="entry name" value="Trimer_LpxA-like_sf"/>
</dbReference>
<dbReference type="SUPFAM" id="SSF55781">
    <property type="entry name" value="GAF domain-like"/>
    <property type="match status" value="1"/>
</dbReference>
<gene>
    <name evidence="4" type="ORF">KME60_19350</name>
</gene>
<dbReference type="AlphaFoldDB" id="A0A951UTZ4"/>
<dbReference type="PANTHER" id="PTHR23416:SF78">
    <property type="entry name" value="LIPOPOLYSACCHARIDE BIOSYNTHESIS O-ACETYL TRANSFERASE WBBJ-RELATED"/>
    <property type="match status" value="1"/>
</dbReference>
<dbReference type="GO" id="GO:0016740">
    <property type="term" value="F:transferase activity"/>
    <property type="evidence" value="ECO:0007669"/>
    <property type="project" value="UniProtKB-KW"/>
</dbReference>
<dbReference type="InterPro" id="IPR018357">
    <property type="entry name" value="Hexapep_transf_CS"/>
</dbReference>
<reference evidence="4" key="2">
    <citation type="journal article" date="2022" name="Microbiol. Resour. Announc.">
        <title>Metagenome Sequencing to Explore Phylogenomics of Terrestrial Cyanobacteria.</title>
        <authorList>
            <person name="Ward R.D."/>
            <person name="Stajich J.E."/>
            <person name="Johansen J.R."/>
            <person name="Huntemann M."/>
            <person name="Clum A."/>
            <person name="Foster B."/>
            <person name="Foster B."/>
            <person name="Roux S."/>
            <person name="Palaniappan K."/>
            <person name="Varghese N."/>
            <person name="Mukherjee S."/>
            <person name="Reddy T.B.K."/>
            <person name="Daum C."/>
            <person name="Copeland A."/>
            <person name="Chen I.A."/>
            <person name="Ivanova N.N."/>
            <person name="Kyrpides N.C."/>
            <person name="Shapiro N."/>
            <person name="Eloe-Fadrosh E.A."/>
            <person name="Pietrasiak N."/>
        </authorList>
    </citation>
    <scope>NUCLEOTIDE SEQUENCE</scope>
    <source>
        <strain evidence="4">GSE-NOS-MK-12-04C</strain>
    </source>
</reference>
<dbReference type="InterPro" id="IPR001451">
    <property type="entry name" value="Hexapep"/>
</dbReference>
<dbReference type="SMART" id="SM00065">
    <property type="entry name" value="GAF"/>
    <property type="match status" value="1"/>
</dbReference>
<dbReference type="Pfam" id="PF01590">
    <property type="entry name" value="GAF"/>
    <property type="match status" value="1"/>
</dbReference>
<dbReference type="PANTHER" id="PTHR23416">
    <property type="entry name" value="SIALIC ACID SYNTHASE-RELATED"/>
    <property type="match status" value="1"/>
</dbReference>
<dbReference type="Proteomes" id="UP000729701">
    <property type="component" value="Unassembled WGS sequence"/>
</dbReference>
<dbReference type="Gene3D" id="2.160.10.10">
    <property type="entry name" value="Hexapeptide repeat proteins"/>
    <property type="match status" value="2"/>
</dbReference>
<accession>A0A951UTZ4</accession>
<dbReference type="InterPro" id="IPR029016">
    <property type="entry name" value="GAF-like_dom_sf"/>
</dbReference>
<evidence type="ECO:0000259" key="3">
    <source>
        <dbReference type="SMART" id="SM00065"/>
    </source>
</evidence>
<organism evidence="4 5">
    <name type="scientific">Cyanomargarita calcarea GSE-NOS-MK-12-04C</name>
    <dbReference type="NCBI Taxonomy" id="2839659"/>
    <lineage>
        <taxon>Bacteria</taxon>
        <taxon>Bacillati</taxon>
        <taxon>Cyanobacteriota</taxon>
        <taxon>Cyanophyceae</taxon>
        <taxon>Nostocales</taxon>
        <taxon>Cyanomargaritaceae</taxon>
        <taxon>Cyanomargarita</taxon>
    </lineage>
</organism>
<evidence type="ECO:0000313" key="5">
    <source>
        <dbReference type="Proteomes" id="UP000729701"/>
    </source>
</evidence>
<feature type="domain" description="GAF" evidence="3">
    <location>
        <begin position="258"/>
        <end position="403"/>
    </location>
</feature>
<comment type="caution">
    <text evidence="4">The sequence shown here is derived from an EMBL/GenBank/DDBJ whole genome shotgun (WGS) entry which is preliminary data.</text>
</comment>
<protein>
    <submittedName>
        <fullName evidence="4">GAF domain-containing protein</fullName>
    </submittedName>
</protein>
<evidence type="ECO:0000313" key="4">
    <source>
        <dbReference type="EMBL" id="MBW4669509.1"/>
    </source>
</evidence>
<dbReference type="GO" id="GO:0043886">
    <property type="term" value="F:structural constituent of carboxysome shell"/>
    <property type="evidence" value="ECO:0007669"/>
    <property type="project" value="UniProtKB-ARBA"/>
</dbReference>
<dbReference type="Gene3D" id="3.30.450.40">
    <property type="match status" value="1"/>
</dbReference>
<reference evidence="4" key="1">
    <citation type="submission" date="2021-05" db="EMBL/GenBank/DDBJ databases">
        <authorList>
            <person name="Pietrasiak N."/>
            <person name="Ward R."/>
            <person name="Stajich J.E."/>
            <person name="Kurbessoian T."/>
        </authorList>
    </citation>
    <scope>NUCLEOTIDE SEQUENCE</scope>
    <source>
        <strain evidence="4">GSE-NOS-MK-12-04C</strain>
    </source>
</reference>
<name>A0A951UTZ4_9CYAN</name>
<dbReference type="InterPro" id="IPR051159">
    <property type="entry name" value="Hexapeptide_acetyltransf"/>
</dbReference>
<proteinExistence type="predicted"/>